<reference evidence="1 2" key="1">
    <citation type="journal article" date="2019" name="Commun. Biol.">
        <title>The bagworm genome reveals a unique fibroin gene that provides high tensile strength.</title>
        <authorList>
            <person name="Kono N."/>
            <person name="Nakamura H."/>
            <person name="Ohtoshi R."/>
            <person name="Tomita M."/>
            <person name="Numata K."/>
            <person name="Arakawa K."/>
        </authorList>
    </citation>
    <scope>NUCLEOTIDE SEQUENCE [LARGE SCALE GENOMIC DNA]</scope>
</reference>
<comment type="caution">
    <text evidence="1">The sequence shown here is derived from an EMBL/GenBank/DDBJ whole genome shotgun (WGS) entry which is preliminary data.</text>
</comment>
<evidence type="ECO:0000313" key="2">
    <source>
        <dbReference type="Proteomes" id="UP000299102"/>
    </source>
</evidence>
<proteinExistence type="predicted"/>
<dbReference type="AlphaFoldDB" id="A0A4C1U3I4"/>
<evidence type="ECO:0000313" key="1">
    <source>
        <dbReference type="EMBL" id="GBP20818.1"/>
    </source>
</evidence>
<sequence>MRRMGKKFKIGVAARDYKSGSDPVSSIRESSIGVQKQQVLRPKYTMLATALIFLYCTSKSCFAASRVAGVTINSLHDKIDVQKNSSPSRVDPGPPGLSLRLTVVIELEQILTERRLYERPLDLRLNPLIALHM</sequence>
<name>A0A4C1U3I4_EUMVA</name>
<gene>
    <name evidence="1" type="ORF">EVAR_14544_1</name>
</gene>
<protein>
    <submittedName>
        <fullName evidence="1">Uncharacterized protein</fullName>
    </submittedName>
</protein>
<dbReference type="EMBL" id="BGZK01000122">
    <property type="protein sequence ID" value="GBP20818.1"/>
    <property type="molecule type" value="Genomic_DNA"/>
</dbReference>
<keyword evidence="2" id="KW-1185">Reference proteome</keyword>
<organism evidence="1 2">
    <name type="scientific">Eumeta variegata</name>
    <name type="common">Bagworm moth</name>
    <name type="synonym">Eumeta japonica</name>
    <dbReference type="NCBI Taxonomy" id="151549"/>
    <lineage>
        <taxon>Eukaryota</taxon>
        <taxon>Metazoa</taxon>
        <taxon>Ecdysozoa</taxon>
        <taxon>Arthropoda</taxon>
        <taxon>Hexapoda</taxon>
        <taxon>Insecta</taxon>
        <taxon>Pterygota</taxon>
        <taxon>Neoptera</taxon>
        <taxon>Endopterygota</taxon>
        <taxon>Lepidoptera</taxon>
        <taxon>Glossata</taxon>
        <taxon>Ditrysia</taxon>
        <taxon>Tineoidea</taxon>
        <taxon>Psychidae</taxon>
        <taxon>Oiketicinae</taxon>
        <taxon>Eumeta</taxon>
    </lineage>
</organism>
<dbReference type="Proteomes" id="UP000299102">
    <property type="component" value="Unassembled WGS sequence"/>
</dbReference>
<accession>A0A4C1U3I4</accession>